<name>A0AAW1VER6_RUBAR</name>
<accession>A0AAW1VER6</accession>
<evidence type="ECO:0000313" key="2">
    <source>
        <dbReference type="Proteomes" id="UP001457282"/>
    </source>
</evidence>
<organism evidence="1 2">
    <name type="scientific">Rubus argutus</name>
    <name type="common">Southern blackberry</name>
    <dbReference type="NCBI Taxonomy" id="59490"/>
    <lineage>
        <taxon>Eukaryota</taxon>
        <taxon>Viridiplantae</taxon>
        <taxon>Streptophyta</taxon>
        <taxon>Embryophyta</taxon>
        <taxon>Tracheophyta</taxon>
        <taxon>Spermatophyta</taxon>
        <taxon>Magnoliopsida</taxon>
        <taxon>eudicotyledons</taxon>
        <taxon>Gunneridae</taxon>
        <taxon>Pentapetalae</taxon>
        <taxon>rosids</taxon>
        <taxon>fabids</taxon>
        <taxon>Rosales</taxon>
        <taxon>Rosaceae</taxon>
        <taxon>Rosoideae</taxon>
        <taxon>Rosoideae incertae sedis</taxon>
        <taxon>Rubus</taxon>
    </lineage>
</organism>
<proteinExistence type="predicted"/>
<keyword evidence="2" id="KW-1185">Reference proteome</keyword>
<protein>
    <submittedName>
        <fullName evidence="1">Uncharacterized protein</fullName>
    </submittedName>
</protein>
<dbReference type="Proteomes" id="UP001457282">
    <property type="component" value="Unassembled WGS sequence"/>
</dbReference>
<dbReference type="EMBL" id="JBEDUW010000287">
    <property type="protein sequence ID" value="KAK9901790.1"/>
    <property type="molecule type" value="Genomic_DNA"/>
</dbReference>
<sequence>MKGKTTSGRGSDEWVVPAVTGKVGRGSVRVYPFMEEKTVKPINNKPTKITYSTMEMEAMRFLNFLQQRNFCVWIPQELIFKGFLVPKPKFKSERVVMRQQ</sequence>
<dbReference type="AlphaFoldDB" id="A0AAW1VER6"/>
<gene>
    <name evidence="1" type="ORF">M0R45_001971</name>
</gene>
<reference evidence="1 2" key="1">
    <citation type="journal article" date="2023" name="G3 (Bethesda)">
        <title>A chromosome-length genome assembly and annotation of blackberry (Rubus argutus, cv. 'Hillquist').</title>
        <authorList>
            <person name="Bruna T."/>
            <person name="Aryal R."/>
            <person name="Dudchenko O."/>
            <person name="Sargent D.J."/>
            <person name="Mead D."/>
            <person name="Buti M."/>
            <person name="Cavallini A."/>
            <person name="Hytonen T."/>
            <person name="Andres J."/>
            <person name="Pham M."/>
            <person name="Weisz D."/>
            <person name="Mascagni F."/>
            <person name="Usai G."/>
            <person name="Natali L."/>
            <person name="Bassil N."/>
            <person name="Fernandez G.E."/>
            <person name="Lomsadze A."/>
            <person name="Armour M."/>
            <person name="Olukolu B."/>
            <person name="Poorten T."/>
            <person name="Britton C."/>
            <person name="Davik J."/>
            <person name="Ashrafi H."/>
            <person name="Aiden E.L."/>
            <person name="Borodovsky M."/>
            <person name="Worthington M."/>
        </authorList>
    </citation>
    <scope>NUCLEOTIDE SEQUENCE [LARGE SCALE GENOMIC DNA]</scope>
    <source>
        <strain evidence="1">PI 553951</strain>
    </source>
</reference>
<evidence type="ECO:0000313" key="1">
    <source>
        <dbReference type="EMBL" id="KAK9901790.1"/>
    </source>
</evidence>
<comment type="caution">
    <text evidence="1">The sequence shown here is derived from an EMBL/GenBank/DDBJ whole genome shotgun (WGS) entry which is preliminary data.</text>
</comment>